<keyword evidence="3" id="KW-1185">Reference proteome</keyword>
<organism evidence="2 3">
    <name type="scientific">Cryptosporidium xiaoi</name>
    <dbReference type="NCBI Taxonomy" id="659607"/>
    <lineage>
        <taxon>Eukaryota</taxon>
        <taxon>Sar</taxon>
        <taxon>Alveolata</taxon>
        <taxon>Apicomplexa</taxon>
        <taxon>Conoidasida</taxon>
        <taxon>Coccidia</taxon>
        <taxon>Eucoccidiorida</taxon>
        <taxon>Eimeriorina</taxon>
        <taxon>Cryptosporidiidae</taxon>
        <taxon>Cryptosporidium</taxon>
    </lineage>
</organism>
<evidence type="ECO:0000313" key="3">
    <source>
        <dbReference type="Proteomes" id="UP001311799"/>
    </source>
</evidence>
<feature type="coiled-coil region" evidence="1">
    <location>
        <begin position="343"/>
        <end position="447"/>
    </location>
</feature>
<dbReference type="EMBL" id="JAWDEY010000035">
    <property type="protein sequence ID" value="KAK6587959.1"/>
    <property type="molecule type" value="Genomic_DNA"/>
</dbReference>
<dbReference type="AlphaFoldDB" id="A0AAV9XV13"/>
<gene>
    <name evidence="2" type="ORF">RS030_71011</name>
</gene>
<dbReference type="Proteomes" id="UP001311799">
    <property type="component" value="Unassembled WGS sequence"/>
</dbReference>
<evidence type="ECO:0000313" key="2">
    <source>
        <dbReference type="EMBL" id="KAK6587959.1"/>
    </source>
</evidence>
<keyword evidence="1" id="KW-0175">Coiled coil</keyword>
<name>A0AAV9XV13_9CRYT</name>
<protein>
    <submittedName>
        <fullName evidence="2">Uncharacterized protein</fullName>
    </submittedName>
</protein>
<proteinExistence type="predicted"/>
<accession>A0AAV9XV13</accession>
<sequence>MLDDLLSLRDVAINSVKYFQNLVENLKLENTDYLPRKNVEKLLDKLIENDVKSTLNQSNFRWLNSKYVSFIEFWRLYEELLQLNGKIQNDTSKQVEDIINGMIYLRNKIIDESVNDIKQYDLVYNSYILGDSKVASKSKISLFEIRQIIQEIISEGICNDISSTYWSDVLSQIPTETNYDMFFDILDISNSILQWLKEFLITPTFSPIETANTLLTRIITLKDVETNNLLDINETRNLVNIDKKIKSPEIVSEGKNGANLDSDNANIREFDNEFLESLPWKGQTMFSNFRELQISLQYLLERVSLVSNGEIGEFSRRDELSIRKISHMVTELEDFLYHQFDIRQKEKNNFQVLEAENICLKKQLRNIVEELEDKKIELSDSISQKNKFEKEVECFFVQKNKLSADIIRLRDENKILEKKYEGTLSKLNKLIEEHMALKDEYTLLRTELNRKNKRNTYTTLNENILKNGCEEDKKRNISCSLCGDVKTNKYPCSNINTFYYRKNNIDYSSEIKETHSKVNLELPATITSLPEFLESETNYPIKLQNSQLEKHCFPVSSIGKLRTVEVVPTIVQRYNNASIVKRISKKMNSNESN</sequence>
<reference evidence="2 3" key="1">
    <citation type="submission" date="2023-10" db="EMBL/GenBank/DDBJ databases">
        <title>Comparative genomics analysis reveals potential genetic determinants of host preference in Cryptosporidium xiaoi.</title>
        <authorList>
            <person name="Xiao L."/>
            <person name="Li J."/>
        </authorList>
    </citation>
    <scope>NUCLEOTIDE SEQUENCE [LARGE SCALE GENOMIC DNA]</scope>
    <source>
        <strain evidence="2 3">52996</strain>
    </source>
</reference>
<comment type="caution">
    <text evidence="2">The sequence shown here is derived from an EMBL/GenBank/DDBJ whole genome shotgun (WGS) entry which is preliminary data.</text>
</comment>
<evidence type="ECO:0000256" key="1">
    <source>
        <dbReference type="SAM" id="Coils"/>
    </source>
</evidence>